<feature type="domain" description="HTH myb-type" evidence="9">
    <location>
        <begin position="9"/>
        <end position="61"/>
    </location>
</feature>
<evidence type="ECO:0000256" key="6">
    <source>
        <dbReference type="ARBA" id="ARBA00023242"/>
    </source>
</evidence>
<dbReference type="SUPFAM" id="SSF46689">
    <property type="entry name" value="Homeodomain-like"/>
    <property type="match status" value="1"/>
</dbReference>
<evidence type="ECO:0000313" key="10">
    <source>
        <dbReference type="EMBL" id="KAA3482696.1"/>
    </source>
</evidence>
<feature type="compositionally biased region" description="Low complexity" evidence="7">
    <location>
        <begin position="201"/>
        <end position="210"/>
    </location>
</feature>
<dbReference type="GO" id="GO:0003677">
    <property type="term" value="F:DNA binding"/>
    <property type="evidence" value="ECO:0007669"/>
    <property type="project" value="UniProtKB-KW"/>
</dbReference>
<organism evidence="10 11">
    <name type="scientific">Gossypium australe</name>
    <dbReference type="NCBI Taxonomy" id="47621"/>
    <lineage>
        <taxon>Eukaryota</taxon>
        <taxon>Viridiplantae</taxon>
        <taxon>Streptophyta</taxon>
        <taxon>Embryophyta</taxon>
        <taxon>Tracheophyta</taxon>
        <taxon>Spermatophyta</taxon>
        <taxon>Magnoliopsida</taxon>
        <taxon>eudicotyledons</taxon>
        <taxon>Gunneridae</taxon>
        <taxon>Pentapetalae</taxon>
        <taxon>rosids</taxon>
        <taxon>malvids</taxon>
        <taxon>Malvales</taxon>
        <taxon>Malvaceae</taxon>
        <taxon>Malvoideae</taxon>
        <taxon>Gossypium</taxon>
    </lineage>
</organism>
<dbReference type="Pfam" id="PF00249">
    <property type="entry name" value="Myb_DNA-binding"/>
    <property type="match status" value="2"/>
</dbReference>
<dbReference type="CDD" id="cd00167">
    <property type="entry name" value="SANT"/>
    <property type="match status" value="2"/>
</dbReference>
<evidence type="ECO:0000256" key="3">
    <source>
        <dbReference type="ARBA" id="ARBA00023015"/>
    </source>
</evidence>
<accession>A0A5B6WN98</accession>
<protein>
    <submittedName>
        <fullName evidence="10">Myb-related protein Myb4-like</fullName>
    </submittedName>
</protein>
<evidence type="ECO:0000256" key="2">
    <source>
        <dbReference type="ARBA" id="ARBA00022737"/>
    </source>
</evidence>
<keyword evidence="2" id="KW-0677">Repeat</keyword>
<dbReference type="InterPro" id="IPR009057">
    <property type="entry name" value="Homeodomain-like_sf"/>
</dbReference>
<dbReference type="InterPro" id="IPR051953">
    <property type="entry name" value="Plant_SW-associated_TFs"/>
</dbReference>
<keyword evidence="11" id="KW-1185">Reference proteome</keyword>
<dbReference type="FunFam" id="1.10.10.60:FF:000001">
    <property type="entry name" value="MYB-related transcription factor"/>
    <property type="match status" value="1"/>
</dbReference>
<feature type="domain" description="Myb-like" evidence="8">
    <location>
        <begin position="62"/>
        <end position="112"/>
    </location>
</feature>
<keyword evidence="4" id="KW-0238">DNA-binding</keyword>
<comment type="subcellular location">
    <subcellularLocation>
        <location evidence="1">Nucleus</location>
    </subcellularLocation>
</comment>
<evidence type="ECO:0000256" key="1">
    <source>
        <dbReference type="ARBA" id="ARBA00004123"/>
    </source>
</evidence>
<evidence type="ECO:0000259" key="8">
    <source>
        <dbReference type="PROSITE" id="PS50090"/>
    </source>
</evidence>
<proteinExistence type="predicted"/>
<feature type="compositionally biased region" description="Polar residues" evidence="7">
    <location>
        <begin position="182"/>
        <end position="196"/>
    </location>
</feature>
<dbReference type="InterPro" id="IPR001005">
    <property type="entry name" value="SANT/Myb"/>
</dbReference>
<reference evidence="10" key="1">
    <citation type="submission" date="2019-08" db="EMBL/GenBank/DDBJ databases">
        <authorList>
            <person name="Liu F."/>
        </authorList>
    </citation>
    <scope>NUCLEOTIDE SEQUENCE [LARGE SCALE GENOMIC DNA]</scope>
    <source>
        <strain evidence="10">PA1801</strain>
        <tissue evidence="10">Leaf</tissue>
    </source>
</reference>
<keyword evidence="3" id="KW-0805">Transcription regulation</keyword>
<feature type="domain" description="HTH myb-type" evidence="9">
    <location>
        <begin position="62"/>
        <end position="116"/>
    </location>
</feature>
<feature type="domain" description="Myb-like" evidence="8">
    <location>
        <begin position="9"/>
        <end position="61"/>
    </location>
</feature>
<dbReference type="EMBL" id="SMMG02000002">
    <property type="protein sequence ID" value="KAA3482696.1"/>
    <property type="molecule type" value="Genomic_DNA"/>
</dbReference>
<keyword evidence="6" id="KW-0539">Nucleus</keyword>
<dbReference type="SMART" id="SM00717">
    <property type="entry name" value="SANT"/>
    <property type="match status" value="2"/>
</dbReference>
<dbReference type="PROSITE" id="PS51294">
    <property type="entry name" value="HTH_MYB"/>
    <property type="match status" value="2"/>
</dbReference>
<dbReference type="OrthoDB" id="2143914at2759"/>
<dbReference type="GO" id="GO:0005634">
    <property type="term" value="C:nucleus"/>
    <property type="evidence" value="ECO:0007669"/>
    <property type="project" value="UniProtKB-SubCell"/>
</dbReference>
<dbReference type="AlphaFoldDB" id="A0A5B6WN98"/>
<dbReference type="InterPro" id="IPR017930">
    <property type="entry name" value="Myb_dom"/>
</dbReference>
<evidence type="ECO:0000256" key="4">
    <source>
        <dbReference type="ARBA" id="ARBA00023125"/>
    </source>
</evidence>
<evidence type="ECO:0000256" key="5">
    <source>
        <dbReference type="ARBA" id="ARBA00023163"/>
    </source>
</evidence>
<gene>
    <name evidence="10" type="ORF">EPI10_004921</name>
</gene>
<dbReference type="PANTHER" id="PTHR47997:SF28">
    <property type="entry name" value="TRANSCRIPTION FACTOR MYB15-LIKE"/>
    <property type="match status" value="1"/>
</dbReference>
<comment type="caution">
    <text evidence="10">The sequence shown here is derived from an EMBL/GenBank/DDBJ whole genome shotgun (WGS) entry which is preliminary data.</text>
</comment>
<name>A0A5B6WN98_9ROSI</name>
<evidence type="ECO:0000259" key="9">
    <source>
        <dbReference type="PROSITE" id="PS51294"/>
    </source>
</evidence>
<dbReference type="Gene3D" id="1.10.10.60">
    <property type="entry name" value="Homeodomain-like"/>
    <property type="match status" value="2"/>
</dbReference>
<dbReference type="PANTHER" id="PTHR47997">
    <property type="entry name" value="MYB DOMAIN PROTEIN 55"/>
    <property type="match status" value="1"/>
</dbReference>
<keyword evidence="5" id="KW-0804">Transcription</keyword>
<feature type="compositionally biased region" description="Basic and acidic residues" evidence="7">
    <location>
        <begin position="125"/>
        <end position="155"/>
    </location>
</feature>
<evidence type="ECO:0000313" key="11">
    <source>
        <dbReference type="Proteomes" id="UP000325315"/>
    </source>
</evidence>
<dbReference type="Proteomes" id="UP000325315">
    <property type="component" value="Unassembled WGS sequence"/>
</dbReference>
<feature type="region of interest" description="Disordered" evidence="7">
    <location>
        <begin position="115"/>
        <end position="210"/>
    </location>
</feature>
<sequence>MVRTPCCDKTGLRKGTWTPEEDRKLMAYVTRYGCWNWRQLPKFAGLARCGKSCRLRWMNYLRPNIKRGSYSKEEEETIIRLHDSLGNRWSAIAAQLPGRTDNEVKNHWHTTLKKRFKHKPSAAAKDGKDNSSQDPKLRRGTSREKEETKLNDVDHLLISSPNPPLILESSLSSQQPASSDQNSSITTDNTVVSSKLDSGSDDNSTTTNTNTDIHADTLLEAYEAESSNFWTEPFLSDINYMWSDTTDNTVVSCKLDSGSDDNSTTTNTNTNTDIHTDTLLEAYEAESSNFWTEPFLSDINYMWSDVSSVVPYEADQFPFLDGEILYPFDFYDQLQGLDL</sequence>
<feature type="compositionally biased region" description="Low complexity" evidence="7">
    <location>
        <begin position="156"/>
        <end position="181"/>
    </location>
</feature>
<dbReference type="PROSITE" id="PS50090">
    <property type="entry name" value="MYB_LIKE"/>
    <property type="match status" value="2"/>
</dbReference>
<evidence type="ECO:0000256" key="7">
    <source>
        <dbReference type="SAM" id="MobiDB-lite"/>
    </source>
</evidence>